<reference evidence="7" key="1">
    <citation type="submission" date="2014-02" db="EMBL/GenBank/DDBJ databases">
        <authorList>
            <person name="Genoscope - CEA"/>
        </authorList>
    </citation>
    <scope>NUCLEOTIDE SEQUENCE</scope>
    <source>
        <strain evidence="7">LS3</strain>
    </source>
</reference>
<comment type="similarity">
    <text evidence="1 4">Belongs to the CAP family.</text>
</comment>
<dbReference type="InterPro" id="IPR018106">
    <property type="entry name" value="CAP_CS_N"/>
</dbReference>
<feature type="region of interest" description="Disordered" evidence="5">
    <location>
        <begin position="293"/>
        <end position="411"/>
    </location>
</feature>
<dbReference type="PANTHER" id="PTHR10652">
    <property type="entry name" value="ADENYLYL CYCLASE-ASSOCIATED PROTEIN"/>
    <property type="match status" value="1"/>
</dbReference>
<evidence type="ECO:0000256" key="5">
    <source>
        <dbReference type="SAM" id="MobiDB-lite"/>
    </source>
</evidence>
<evidence type="ECO:0000256" key="2">
    <source>
        <dbReference type="ARBA" id="ARBA00054756"/>
    </source>
</evidence>
<feature type="domain" description="C-CAP/cofactor C-like" evidence="6">
    <location>
        <begin position="406"/>
        <end position="544"/>
    </location>
</feature>
<dbReference type="InterPro" id="IPR016098">
    <property type="entry name" value="CAP/MinC_C"/>
</dbReference>
<dbReference type="AlphaFoldDB" id="A0A060T3I9"/>
<dbReference type="FunFam" id="1.25.40.330:FF:000001">
    <property type="entry name" value="Adenylyl cyclase-associated protein"/>
    <property type="match status" value="1"/>
</dbReference>
<dbReference type="InterPro" id="IPR036223">
    <property type="entry name" value="CAP_C_sf"/>
</dbReference>
<feature type="compositionally biased region" description="Basic and acidic residues" evidence="5">
    <location>
        <begin position="362"/>
        <end position="380"/>
    </location>
</feature>
<dbReference type="GO" id="GO:0007015">
    <property type="term" value="P:actin filament organization"/>
    <property type="evidence" value="ECO:0007669"/>
    <property type="project" value="TreeGrafter"/>
</dbReference>
<dbReference type="EMBL" id="HG937693">
    <property type="protein sequence ID" value="CDP35369.1"/>
    <property type="molecule type" value="Genomic_DNA"/>
</dbReference>
<dbReference type="Pfam" id="PF01213">
    <property type="entry name" value="CAP_N-CM"/>
    <property type="match status" value="1"/>
</dbReference>
<proteinExistence type="inferred from homology"/>
<dbReference type="GO" id="GO:0019933">
    <property type="term" value="P:cAMP-mediated signaling"/>
    <property type="evidence" value="ECO:0007669"/>
    <property type="project" value="TreeGrafter"/>
</dbReference>
<organism evidence="7">
    <name type="scientific">Blastobotrys adeninivorans</name>
    <name type="common">Yeast</name>
    <name type="synonym">Arxula adeninivorans</name>
    <dbReference type="NCBI Taxonomy" id="409370"/>
    <lineage>
        <taxon>Eukaryota</taxon>
        <taxon>Fungi</taxon>
        <taxon>Dikarya</taxon>
        <taxon>Ascomycota</taxon>
        <taxon>Saccharomycotina</taxon>
        <taxon>Dipodascomycetes</taxon>
        <taxon>Dipodascales</taxon>
        <taxon>Trichomonascaceae</taxon>
        <taxon>Blastobotrys</taxon>
    </lineage>
</organism>
<name>A0A060T3I9_BLAAD</name>
<reference evidence="7" key="2">
    <citation type="submission" date="2014-06" db="EMBL/GenBank/DDBJ databases">
        <title>The complete genome of Blastobotrys (Arxula) adeninivorans LS3 - a yeast of biotechnological interest.</title>
        <authorList>
            <person name="Kunze G."/>
            <person name="Gaillardin C."/>
            <person name="Czernicka M."/>
            <person name="Durrens P."/>
            <person name="Martin T."/>
            <person name="Boer E."/>
            <person name="Gabaldon T."/>
            <person name="Cruz J."/>
            <person name="Talla E."/>
            <person name="Marck C."/>
            <person name="Goffeau A."/>
            <person name="Barbe V."/>
            <person name="Baret P."/>
            <person name="Baronian K."/>
            <person name="Beier S."/>
            <person name="Bleykasten C."/>
            <person name="Bode R."/>
            <person name="Casaregola S."/>
            <person name="Despons L."/>
            <person name="Fairhead C."/>
            <person name="Giersberg M."/>
            <person name="Gierski P."/>
            <person name="Hahnel U."/>
            <person name="Hartmann A."/>
            <person name="Jankowska D."/>
            <person name="Jubin C."/>
            <person name="Jung P."/>
            <person name="Lafontaine I."/>
            <person name="Leh-Louis V."/>
            <person name="Lemaire M."/>
            <person name="Marcet-Houben M."/>
            <person name="Mascher M."/>
            <person name="Morel G."/>
            <person name="Richard G.-F."/>
            <person name="Riechen J."/>
            <person name="Sacerdot C."/>
            <person name="Sarkar A."/>
            <person name="Savel G."/>
            <person name="Schacherer J."/>
            <person name="Sherman D."/>
            <person name="Straub M.-L."/>
            <person name="Stein N."/>
            <person name="Thierry A."/>
            <person name="Trautwein-Schult A."/>
            <person name="Westhof E."/>
            <person name="Worch S."/>
            <person name="Dujon B."/>
            <person name="Souciet J.-L."/>
            <person name="Wincker P."/>
            <person name="Scholz U."/>
            <person name="Neuveglise N."/>
        </authorList>
    </citation>
    <scope>NUCLEOTIDE SEQUENCE</scope>
    <source>
        <strain evidence="7">LS3</strain>
    </source>
</reference>
<dbReference type="InterPro" id="IPR013992">
    <property type="entry name" value="Adenylate_cyclase-assoc_CAP_N"/>
</dbReference>
<dbReference type="InterPro" id="IPR036222">
    <property type="entry name" value="CAP_N_sf"/>
</dbReference>
<dbReference type="InterPro" id="IPR001837">
    <property type="entry name" value="Adenylate_cyclase-assoc_CAP"/>
</dbReference>
<dbReference type="GO" id="GO:0005737">
    <property type="term" value="C:cytoplasm"/>
    <property type="evidence" value="ECO:0007669"/>
    <property type="project" value="TreeGrafter"/>
</dbReference>
<dbReference type="InterPro" id="IPR006599">
    <property type="entry name" value="CARP_motif"/>
</dbReference>
<feature type="compositionally biased region" description="Low complexity" evidence="5">
    <location>
        <begin position="293"/>
        <end position="304"/>
    </location>
</feature>
<dbReference type="SUPFAM" id="SSF101278">
    <property type="entry name" value="N-terminal domain of adenylylcyclase associated protein, CAP"/>
    <property type="match status" value="1"/>
</dbReference>
<dbReference type="Gene3D" id="1.25.40.330">
    <property type="entry name" value="Adenylate cyclase-associated CAP, N-terminal domain"/>
    <property type="match status" value="1"/>
</dbReference>
<feature type="compositionally biased region" description="Pro residues" evidence="5">
    <location>
        <begin position="305"/>
        <end position="324"/>
    </location>
</feature>
<dbReference type="Pfam" id="PF21938">
    <property type="entry name" value="CAP_N"/>
    <property type="match status" value="1"/>
</dbReference>
<evidence type="ECO:0000313" key="7">
    <source>
        <dbReference type="EMBL" id="CDP35369.1"/>
    </source>
</evidence>
<dbReference type="GO" id="GO:0008179">
    <property type="term" value="F:adenylate cyclase binding"/>
    <property type="evidence" value="ECO:0007669"/>
    <property type="project" value="TreeGrafter"/>
</dbReference>
<dbReference type="InterPro" id="IPR053950">
    <property type="entry name" value="CAP_N"/>
</dbReference>
<sequence>MTDKNSVAGYNIVTLMKRLEAATSRLEDLTVFQAETLKKAGKSVTIDSDDKTIEDKEEDVTMKDAPAMDGESTAAAGTGAAVGGGAAASAVAGAGTAVAAGSGSSDASTPAFVAAFKSFIDELVDPFLSMSKAIGPLVEEQVVHLAKGFENELKFIEVASKSQNPKVDLSNPPPAFMDLFSPISKQGEVISSVRESNRGSNFINHLATVAEGTPALGWVIMDDPVQYITDFKDSAQFYANKVMKEFKETDKKQVEWAQQFIKILNGLLTYVKQYHQKGLSWNANGQPFDQVAAAAGGASPSTAAPAPPAPGPGGPPPPPPPMPPASVFKSEDDSSKGSSSTGGMSAVFSEINKGESVTSGLRKVDKSEMTHKNPELRRQAPESSAAATSAKPAPPKKPAALSNKKPKKPARKELVDTKWIVENYENAHDIVIEVEMNQGVFIDRCTNCTIQLKGKANAVSINECSKVGVLVDNLVAGVDVIKCSGFGIQITGKVPTVTIDQSNDGQLYLSSASVDAEIYTAQTSGLNINIPRDEAQGDYKEVPVPEQMVHRVVNGNLVTEIVEHAD</sequence>
<protein>
    <recommendedName>
        <fullName evidence="3 4">Adenylyl cyclase-associated protein</fullName>
    </recommendedName>
</protein>
<feature type="compositionally biased region" description="Low complexity" evidence="5">
    <location>
        <begin position="336"/>
        <end position="345"/>
    </location>
</feature>
<accession>A0A060T3I9</accession>
<dbReference type="Gene3D" id="2.160.20.70">
    <property type="match status" value="1"/>
</dbReference>
<dbReference type="PROSITE" id="PS01088">
    <property type="entry name" value="CAP_1"/>
    <property type="match status" value="1"/>
</dbReference>
<evidence type="ECO:0000256" key="4">
    <source>
        <dbReference type="RuleBase" id="RU000647"/>
    </source>
</evidence>
<comment type="function">
    <text evidence="2">The N-terminal domain binds to adenylyl cyclase, thereby enabling adenylyl cyclase to be activated by upstream regulatory signals, such as Ras. The C-terminal domain is required for normal cellular morphology and growth control.</text>
</comment>
<dbReference type="SUPFAM" id="SSF69340">
    <property type="entry name" value="C-terminal domain of adenylylcyclase associated protein"/>
    <property type="match status" value="1"/>
</dbReference>
<feature type="compositionally biased region" description="Low complexity" evidence="5">
    <location>
        <begin position="381"/>
        <end position="391"/>
    </location>
</feature>
<dbReference type="InterPro" id="IPR017901">
    <property type="entry name" value="C-CAP_CF_C-like"/>
</dbReference>
<dbReference type="Pfam" id="PF08603">
    <property type="entry name" value="CAP_C"/>
    <property type="match status" value="1"/>
</dbReference>
<evidence type="ECO:0000256" key="3">
    <source>
        <dbReference type="ARBA" id="ARBA00072052"/>
    </source>
</evidence>
<dbReference type="InterPro" id="IPR013912">
    <property type="entry name" value="Adenylate_cyclase-assoc_CAP_C"/>
</dbReference>
<dbReference type="SMART" id="SM00673">
    <property type="entry name" value="CARP"/>
    <property type="match status" value="2"/>
</dbReference>
<dbReference type="PhylomeDB" id="A0A060T3I9"/>
<evidence type="ECO:0000259" key="6">
    <source>
        <dbReference type="PROSITE" id="PS51329"/>
    </source>
</evidence>
<gene>
    <name evidence="7" type="ORF">GNLVRS02_ARAD1C33836g</name>
</gene>
<evidence type="ECO:0000256" key="1">
    <source>
        <dbReference type="ARBA" id="ARBA00007659"/>
    </source>
</evidence>
<dbReference type="PANTHER" id="PTHR10652:SF0">
    <property type="entry name" value="ADENYLYL CYCLASE-ASSOCIATED PROTEIN"/>
    <property type="match status" value="1"/>
</dbReference>
<dbReference type="PROSITE" id="PS51329">
    <property type="entry name" value="C_CAP_COFACTOR_C"/>
    <property type="match status" value="1"/>
</dbReference>
<dbReference type="GO" id="GO:0003779">
    <property type="term" value="F:actin binding"/>
    <property type="evidence" value="ECO:0007669"/>
    <property type="project" value="InterPro"/>
</dbReference>